<evidence type="ECO:0000256" key="11">
    <source>
        <dbReference type="ARBA" id="ARBA00022723"/>
    </source>
</evidence>
<dbReference type="EC" id="4.1.99.12" evidence="8"/>
<evidence type="ECO:0000256" key="12">
    <source>
        <dbReference type="ARBA" id="ARBA00022842"/>
    </source>
</evidence>
<name>A0A975Q3F3_9SPHN</name>
<organism evidence="16 17">
    <name type="scientific">Sphingobium phenoxybenzoativorans</name>
    <dbReference type="NCBI Taxonomy" id="1592790"/>
    <lineage>
        <taxon>Bacteria</taxon>
        <taxon>Pseudomonadati</taxon>
        <taxon>Pseudomonadota</taxon>
        <taxon>Alphaproteobacteria</taxon>
        <taxon>Sphingomonadales</taxon>
        <taxon>Sphingomonadaceae</taxon>
        <taxon>Sphingobium</taxon>
    </lineage>
</organism>
<evidence type="ECO:0000256" key="9">
    <source>
        <dbReference type="ARBA" id="ARBA00018836"/>
    </source>
</evidence>
<dbReference type="GO" id="GO:0046872">
    <property type="term" value="F:metal ion binding"/>
    <property type="evidence" value="ECO:0007669"/>
    <property type="project" value="UniProtKB-KW"/>
</dbReference>
<dbReference type="PANTHER" id="PTHR21327">
    <property type="entry name" value="GTP CYCLOHYDROLASE II-RELATED"/>
    <property type="match status" value="1"/>
</dbReference>
<dbReference type="Proteomes" id="UP000681425">
    <property type="component" value="Chromosome"/>
</dbReference>
<evidence type="ECO:0000256" key="1">
    <source>
        <dbReference type="ARBA" id="ARBA00000141"/>
    </source>
</evidence>
<keyword evidence="13" id="KW-0464">Manganese</keyword>
<dbReference type="GO" id="GO:0009231">
    <property type="term" value="P:riboflavin biosynthetic process"/>
    <property type="evidence" value="ECO:0007669"/>
    <property type="project" value="UniProtKB-KW"/>
</dbReference>
<evidence type="ECO:0000256" key="6">
    <source>
        <dbReference type="ARBA" id="ARBA00005520"/>
    </source>
</evidence>
<keyword evidence="17" id="KW-1185">Reference proteome</keyword>
<evidence type="ECO:0000256" key="14">
    <source>
        <dbReference type="ARBA" id="ARBA00023239"/>
    </source>
</evidence>
<dbReference type="PIRSF" id="PIRSF001259">
    <property type="entry name" value="RibA"/>
    <property type="match status" value="1"/>
</dbReference>
<dbReference type="GO" id="GO:0008686">
    <property type="term" value="F:3,4-dihydroxy-2-butanone-4-phosphate synthase activity"/>
    <property type="evidence" value="ECO:0007669"/>
    <property type="project" value="UniProtKB-EC"/>
</dbReference>
<evidence type="ECO:0000313" key="16">
    <source>
        <dbReference type="EMBL" id="QUT07839.1"/>
    </source>
</evidence>
<dbReference type="Gene3D" id="3.90.870.10">
    <property type="entry name" value="DHBP synthase"/>
    <property type="match status" value="1"/>
</dbReference>
<comment type="similarity">
    <text evidence="6">In the N-terminal section; belongs to the DHBP synthase family.</text>
</comment>
<feature type="domain" description="GTP cyclohydrolase II" evidence="15">
    <location>
        <begin position="215"/>
        <end position="367"/>
    </location>
</feature>
<dbReference type="Gene3D" id="3.40.50.10990">
    <property type="entry name" value="GTP cyclohydrolase II"/>
    <property type="match status" value="1"/>
</dbReference>
<proteinExistence type="inferred from homology"/>
<evidence type="ECO:0000256" key="7">
    <source>
        <dbReference type="ARBA" id="ARBA00008976"/>
    </source>
</evidence>
<comment type="pathway">
    <text evidence="5">Cofactor biosynthesis; riboflavin biosynthesis; 2-hydroxy-3-oxobutyl phosphate from D-ribulose 5-phosphate: step 1/1.</text>
</comment>
<dbReference type="GO" id="GO:0005829">
    <property type="term" value="C:cytosol"/>
    <property type="evidence" value="ECO:0007669"/>
    <property type="project" value="TreeGrafter"/>
</dbReference>
<gene>
    <name evidence="16" type="ORF">KFK14_10895</name>
</gene>
<keyword evidence="14" id="KW-0456">Lyase</keyword>
<comment type="function">
    <text evidence="4">Catalyzes the conversion of D-ribulose 5-phosphate to formate and 3,4-dihydroxy-2-butanone 4-phosphate.</text>
</comment>
<dbReference type="InterPro" id="IPR036144">
    <property type="entry name" value="RibA-like_sf"/>
</dbReference>
<comment type="cofactor">
    <cofactor evidence="3">
        <name>Mg(2+)</name>
        <dbReference type="ChEBI" id="CHEBI:18420"/>
    </cofactor>
</comment>
<dbReference type="RefSeq" id="WP_212610800.1">
    <property type="nucleotide sequence ID" value="NZ_CP073910.1"/>
</dbReference>
<accession>A0A975Q3F3</accession>
<dbReference type="GO" id="GO:0003935">
    <property type="term" value="F:GTP cyclohydrolase II activity"/>
    <property type="evidence" value="ECO:0007669"/>
    <property type="project" value="TreeGrafter"/>
</dbReference>
<dbReference type="AlphaFoldDB" id="A0A975Q3F3"/>
<keyword evidence="12" id="KW-0460">Magnesium</keyword>
<protein>
    <recommendedName>
        <fullName evidence="9">3,4-dihydroxy-2-butanone 4-phosphate synthase</fullName>
        <ecNumber evidence="8">4.1.99.12</ecNumber>
    </recommendedName>
</protein>
<comment type="cofactor">
    <cofactor evidence="2">
        <name>Mn(2+)</name>
        <dbReference type="ChEBI" id="CHEBI:29035"/>
    </cofactor>
</comment>
<dbReference type="PANTHER" id="PTHR21327:SF34">
    <property type="entry name" value="3,4-DIHYDROXY-2-BUTANONE 4-PHOSPHATE SYNTHASE"/>
    <property type="match status" value="1"/>
</dbReference>
<evidence type="ECO:0000256" key="4">
    <source>
        <dbReference type="ARBA" id="ARBA00002284"/>
    </source>
</evidence>
<evidence type="ECO:0000256" key="13">
    <source>
        <dbReference type="ARBA" id="ARBA00023211"/>
    </source>
</evidence>
<evidence type="ECO:0000256" key="5">
    <source>
        <dbReference type="ARBA" id="ARBA00004904"/>
    </source>
</evidence>
<keyword evidence="10" id="KW-0686">Riboflavin biosynthesis</keyword>
<reference evidence="16" key="1">
    <citation type="submission" date="2021-04" db="EMBL/GenBank/DDBJ databases">
        <title>Isolation of p-tert-butylphenol degrading bacteria Sphingobium phenoxybenzoativorans Tas13 from active sludge.</title>
        <authorList>
            <person name="Li Y."/>
        </authorList>
    </citation>
    <scope>NUCLEOTIDE SEQUENCE</scope>
    <source>
        <strain evidence="16">Tas13</strain>
    </source>
</reference>
<comment type="catalytic activity">
    <reaction evidence="1">
        <text>D-ribulose 5-phosphate = (2S)-2-hydroxy-3-oxobutyl phosphate + formate + H(+)</text>
        <dbReference type="Rhea" id="RHEA:18457"/>
        <dbReference type="ChEBI" id="CHEBI:15378"/>
        <dbReference type="ChEBI" id="CHEBI:15740"/>
        <dbReference type="ChEBI" id="CHEBI:58121"/>
        <dbReference type="ChEBI" id="CHEBI:58830"/>
        <dbReference type="EC" id="4.1.99.12"/>
    </reaction>
</comment>
<dbReference type="SUPFAM" id="SSF142695">
    <property type="entry name" value="RibA-like"/>
    <property type="match status" value="1"/>
</dbReference>
<dbReference type="SUPFAM" id="SSF55821">
    <property type="entry name" value="YrdC/RibB"/>
    <property type="match status" value="1"/>
</dbReference>
<dbReference type="EMBL" id="CP073910">
    <property type="protein sequence ID" value="QUT07839.1"/>
    <property type="molecule type" value="Genomic_DNA"/>
</dbReference>
<sequence length="375" mass="40060">MTDSKTASSITAIRDIISEARNGRMVILVDSEDDGSVGNLMIPAQMTTPASINFMATVGRGLVSLAITPSHADFFGLSQIDPRGSSSGQERFTVSIEAREGVTTGISANDRARTVAAAIDFTTGRDGLTTPGHVFPIIASAGGVLERARRAEAAVDIAKLAGFNASGVICEILDAEGNVMRLPDIYDLAKEHGLKIGTIRDLVSYRREYDHDVEKVTETDFESRFGGHWRLMVYRNRASGSETLVLVKGPIAASSEPILVRMHQHSYLADSLGAIGNRAGLLEAAMVQIAEAGKGVIVLINKYSSTYYSDTMLARVAGGAPIETTDFRDYGGGAQILAELGLKEIILLSNRHTSSMALVEYGLKIVGVNTIDLPQ</sequence>
<evidence type="ECO:0000256" key="3">
    <source>
        <dbReference type="ARBA" id="ARBA00001946"/>
    </source>
</evidence>
<dbReference type="InterPro" id="IPR000422">
    <property type="entry name" value="DHBP_synthase_RibB"/>
</dbReference>
<keyword evidence="11" id="KW-0479">Metal-binding</keyword>
<comment type="similarity">
    <text evidence="7">In the C-terminal section; belongs to the GTP cyclohydrolase II family.</text>
</comment>
<evidence type="ECO:0000256" key="8">
    <source>
        <dbReference type="ARBA" id="ARBA00012153"/>
    </source>
</evidence>
<dbReference type="Pfam" id="PF00925">
    <property type="entry name" value="GTP_cyclohydro2"/>
    <property type="match status" value="1"/>
</dbReference>
<dbReference type="InterPro" id="IPR032677">
    <property type="entry name" value="GTP_cyclohydro_II"/>
</dbReference>
<dbReference type="Pfam" id="PF00926">
    <property type="entry name" value="DHBP_synthase"/>
    <property type="match status" value="1"/>
</dbReference>
<evidence type="ECO:0000256" key="2">
    <source>
        <dbReference type="ARBA" id="ARBA00001936"/>
    </source>
</evidence>
<dbReference type="InterPro" id="IPR017945">
    <property type="entry name" value="DHBP_synth_RibB-like_a/b_dom"/>
</dbReference>
<dbReference type="KEGG" id="spph:KFK14_10895"/>
<evidence type="ECO:0000259" key="15">
    <source>
        <dbReference type="Pfam" id="PF00925"/>
    </source>
</evidence>
<evidence type="ECO:0000313" key="17">
    <source>
        <dbReference type="Proteomes" id="UP000681425"/>
    </source>
</evidence>
<evidence type="ECO:0000256" key="10">
    <source>
        <dbReference type="ARBA" id="ARBA00022619"/>
    </source>
</evidence>